<keyword evidence="2" id="KW-1185">Reference proteome</keyword>
<proteinExistence type="predicted"/>
<dbReference type="EMBL" id="CM055744">
    <property type="protein sequence ID" value="KAJ7999215.1"/>
    <property type="molecule type" value="Genomic_DNA"/>
</dbReference>
<sequence>MKRRRRRGQSCAREEWEDQPMSSELCSGRQLKREVKPGSDDREQGQRDITSKTHRYHNGMVTTKTAGLNPNAKVWQEVPGHQSQVPEEVGENPCCLQMIPTPAEDVTEGNSEVPAKINGSDPAPIEGILNGMDPPELAYPLYDPVMGSTVELPHSEDKLRESLKKQLEFCFSRENLSKDLYLLSQMDSDQFVPVWTVASMEGIKVLTTDLDLILDVLRASSMVQVDESGEKVRPNHKRCVIILREVPETTPVQEVENLFKNENCPKVISVEFAANNNWYITFHSDADAQQAHRYLREEVKTFQGKPIMARIKAVNTFFAKNGYRNSGVYSQQGQSQYNSPAGLYMQQVYRPPQQYPLYPMAPPSWSPSTAPYFETPLAPFPHTFVNGFNPAGNFKSASSPQGVGRQPFNRNRNPVKSFTRPSEEPSLVPSSVPPVYLPSDGQSDLISSPSQDTSTEPHQAPPSTSFLETLPLALEPNGDLGSIIRARRSSHRGIQRRRVNDRFMRPVTQSEVLVAQSNFDLASSSFPPLPGCVVSVLDDHLLETRMSDVVRGLKVVTNDKPEVNKECVSHPPNDLGEDVPSPVPCPVNCVSVEPPVLSVSLPVNIMQKLDLNVQKETAPIQHIPLTPTSTQSSTMATPVSPTSSSATEPRKLSYAEMCKRPATQIPTPSNTSNPTTSASQPLRELRVNKADEPASPSSNMDGQEKPEGSAEGRPHRGPLSSYRGGKGPSRSGGMALKYQRPRQQSGTSINQHMSPQGRARWSGKEQNIPPQVPK</sequence>
<comment type="caution">
    <text evidence="1">The sequence shown here is derived from an EMBL/GenBank/DDBJ whole genome shotgun (WGS) entry which is preliminary data.</text>
</comment>
<reference evidence="1" key="1">
    <citation type="submission" date="2021-05" db="EMBL/GenBank/DDBJ databases">
        <authorList>
            <person name="Pan Q."/>
            <person name="Jouanno E."/>
            <person name="Zahm M."/>
            <person name="Klopp C."/>
            <person name="Cabau C."/>
            <person name="Louis A."/>
            <person name="Berthelot C."/>
            <person name="Parey E."/>
            <person name="Roest Crollius H."/>
            <person name="Montfort J."/>
            <person name="Robinson-Rechavi M."/>
            <person name="Bouchez O."/>
            <person name="Lampietro C."/>
            <person name="Lopez Roques C."/>
            <person name="Donnadieu C."/>
            <person name="Postlethwait J."/>
            <person name="Bobe J."/>
            <person name="Dillon D."/>
            <person name="Chandos A."/>
            <person name="von Hippel F."/>
            <person name="Guiguen Y."/>
        </authorList>
    </citation>
    <scope>NUCLEOTIDE SEQUENCE</scope>
    <source>
        <strain evidence="1">YG-Jan2019</strain>
    </source>
</reference>
<dbReference type="Proteomes" id="UP001157502">
    <property type="component" value="Chromosome 17"/>
</dbReference>
<gene>
    <name evidence="1" type="ORF">DPEC_G00213140</name>
</gene>
<name>A0ACC2G6X8_DALPE</name>
<organism evidence="1 2">
    <name type="scientific">Dallia pectoralis</name>
    <name type="common">Alaska blackfish</name>
    <dbReference type="NCBI Taxonomy" id="75939"/>
    <lineage>
        <taxon>Eukaryota</taxon>
        <taxon>Metazoa</taxon>
        <taxon>Chordata</taxon>
        <taxon>Craniata</taxon>
        <taxon>Vertebrata</taxon>
        <taxon>Euteleostomi</taxon>
        <taxon>Actinopterygii</taxon>
        <taxon>Neopterygii</taxon>
        <taxon>Teleostei</taxon>
        <taxon>Protacanthopterygii</taxon>
        <taxon>Esociformes</taxon>
        <taxon>Umbridae</taxon>
        <taxon>Dallia</taxon>
    </lineage>
</organism>
<evidence type="ECO:0000313" key="1">
    <source>
        <dbReference type="EMBL" id="KAJ7999215.1"/>
    </source>
</evidence>
<accession>A0ACC2G6X8</accession>
<evidence type="ECO:0000313" key="2">
    <source>
        <dbReference type="Proteomes" id="UP001157502"/>
    </source>
</evidence>
<protein>
    <submittedName>
        <fullName evidence="1">Uncharacterized protein</fullName>
    </submittedName>
</protein>